<dbReference type="EC" id="1.8.4.11" evidence="4"/>
<dbReference type="PANTHER" id="PTHR43774:SF1">
    <property type="entry name" value="PEPTIDE METHIONINE SULFOXIDE REDUCTASE MSRA 2"/>
    <property type="match status" value="1"/>
</dbReference>
<evidence type="ECO:0000259" key="5">
    <source>
        <dbReference type="Pfam" id="PF01625"/>
    </source>
</evidence>
<evidence type="ECO:0000256" key="3">
    <source>
        <dbReference type="ARBA" id="ARBA00048782"/>
    </source>
</evidence>
<gene>
    <name evidence="4 6" type="primary">msrA</name>
    <name evidence="6" type="ORF">F6X51_25315</name>
</gene>
<evidence type="ECO:0000256" key="1">
    <source>
        <dbReference type="ARBA" id="ARBA00023002"/>
    </source>
</evidence>
<feature type="active site" evidence="4">
    <location>
        <position position="71"/>
    </location>
</feature>
<evidence type="ECO:0000313" key="7">
    <source>
        <dbReference type="Proteomes" id="UP000441523"/>
    </source>
</evidence>
<dbReference type="AlphaFoldDB" id="A0A6N6MHS6"/>
<dbReference type="PANTHER" id="PTHR43774">
    <property type="entry name" value="PEPTIDE METHIONINE SULFOXIDE REDUCTASE"/>
    <property type="match status" value="1"/>
</dbReference>
<comment type="catalytic activity">
    <reaction evidence="2 4">
        <text>L-methionyl-[protein] + [thioredoxin]-disulfide + H2O = L-methionyl-(S)-S-oxide-[protein] + [thioredoxin]-dithiol</text>
        <dbReference type="Rhea" id="RHEA:14217"/>
        <dbReference type="Rhea" id="RHEA-COMP:10698"/>
        <dbReference type="Rhea" id="RHEA-COMP:10700"/>
        <dbReference type="Rhea" id="RHEA-COMP:12313"/>
        <dbReference type="Rhea" id="RHEA-COMP:12315"/>
        <dbReference type="ChEBI" id="CHEBI:15377"/>
        <dbReference type="ChEBI" id="CHEBI:16044"/>
        <dbReference type="ChEBI" id="CHEBI:29950"/>
        <dbReference type="ChEBI" id="CHEBI:44120"/>
        <dbReference type="ChEBI" id="CHEBI:50058"/>
        <dbReference type="EC" id="1.8.4.11"/>
    </reaction>
</comment>
<dbReference type="RefSeq" id="WP_150966644.1">
    <property type="nucleotide sequence ID" value="NZ_VZZJ01000039.1"/>
</dbReference>
<dbReference type="InterPro" id="IPR002569">
    <property type="entry name" value="Met_Sox_Rdtase_MsrA_dom"/>
</dbReference>
<dbReference type="Pfam" id="PF01625">
    <property type="entry name" value="PMSR"/>
    <property type="match status" value="1"/>
</dbReference>
<dbReference type="HAMAP" id="MF_01401">
    <property type="entry name" value="MsrA"/>
    <property type="match status" value="1"/>
</dbReference>
<keyword evidence="1 4" id="KW-0560">Oxidoreductase</keyword>
<dbReference type="Proteomes" id="UP000441523">
    <property type="component" value="Unassembled WGS sequence"/>
</dbReference>
<proteinExistence type="inferred from homology"/>
<comment type="catalytic activity">
    <reaction evidence="3 4">
        <text>[thioredoxin]-disulfide + L-methionine + H2O = L-methionine (S)-S-oxide + [thioredoxin]-dithiol</text>
        <dbReference type="Rhea" id="RHEA:19993"/>
        <dbReference type="Rhea" id="RHEA-COMP:10698"/>
        <dbReference type="Rhea" id="RHEA-COMP:10700"/>
        <dbReference type="ChEBI" id="CHEBI:15377"/>
        <dbReference type="ChEBI" id="CHEBI:29950"/>
        <dbReference type="ChEBI" id="CHEBI:50058"/>
        <dbReference type="ChEBI" id="CHEBI:57844"/>
        <dbReference type="ChEBI" id="CHEBI:58772"/>
        <dbReference type="EC" id="1.8.4.11"/>
    </reaction>
</comment>
<sequence>MLQSSLKTSRPQGSGWKVVIAAATLSVGYACLISAGSILPGRAEEARAIPAPAADPATEGPEAVAVLAGGCFWGVQGVFQHVAGVTSAVSGYAGGEAGTAHYETVGSGTTGHAEAVRVTYDPRRISYGRILQIYFSVAHDPTQLNRQGPDHGTQYRSAIFPTTPEQARIAKTYMAQLDRVHAYDAAIVTKIEPGRDFYPAEAYHQDFLTLHPNHRYIVVNDQPKIEQLSRLFPEFYAAKPILVSAAQDGG</sequence>
<evidence type="ECO:0000256" key="4">
    <source>
        <dbReference type="HAMAP-Rule" id="MF_01401"/>
    </source>
</evidence>
<dbReference type="SUPFAM" id="SSF55068">
    <property type="entry name" value="Peptide methionine sulfoxide reductase"/>
    <property type="match status" value="1"/>
</dbReference>
<keyword evidence="7" id="KW-1185">Reference proteome</keyword>
<dbReference type="PROSITE" id="PS51257">
    <property type="entry name" value="PROKAR_LIPOPROTEIN"/>
    <property type="match status" value="1"/>
</dbReference>
<comment type="caution">
    <text evidence="6">The sequence shown here is derived from an EMBL/GenBank/DDBJ whole genome shotgun (WGS) entry which is preliminary data.</text>
</comment>
<dbReference type="Gene3D" id="3.30.1060.10">
    <property type="entry name" value="Peptide methionine sulphoxide reductase MsrA"/>
    <property type="match status" value="1"/>
</dbReference>
<dbReference type="EMBL" id="VZZJ01000039">
    <property type="protein sequence ID" value="KAB1069480.1"/>
    <property type="molecule type" value="Genomic_DNA"/>
</dbReference>
<comment type="function">
    <text evidence="4">Has an important function as a repair enzyme for proteins that have been inactivated by oxidation. Catalyzes the reversible oxidation-reduction of methionine sulfoxide in proteins to methionine.</text>
</comment>
<evidence type="ECO:0000256" key="2">
    <source>
        <dbReference type="ARBA" id="ARBA00047806"/>
    </source>
</evidence>
<dbReference type="NCBIfam" id="TIGR00401">
    <property type="entry name" value="msrA"/>
    <property type="match status" value="1"/>
</dbReference>
<organism evidence="6 7">
    <name type="scientific">Methylobacterium planeticum</name>
    <dbReference type="NCBI Taxonomy" id="2615211"/>
    <lineage>
        <taxon>Bacteria</taxon>
        <taxon>Pseudomonadati</taxon>
        <taxon>Pseudomonadota</taxon>
        <taxon>Alphaproteobacteria</taxon>
        <taxon>Hyphomicrobiales</taxon>
        <taxon>Methylobacteriaceae</taxon>
        <taxon>Methylobacterium</taxon>
    </lineage>
</organism>
<reference evidence="6 7" key="1">
    <citation type="submission" date="2019-09" db="EMBL/GenBank/DDBJ databases">
        <title>YIM 132548 draft genome.</title>
        <authorList>
            <person name="Jiang L."/>
        </authorList>
    </citation>
    <scope>NUCLEOTIDE SEQUENCE [LARGE SCALE GENOMIC DNA]</scope>
    <source>
        <strain evidence="6 7">YIM 132548</strain>
    </source>
</reference>
<comment type="similarity">
    <text evidence="4">Belongs to the MsrA Met sulfoxide reductase family.</text>
</comment>
<accession>A0A6N6MHS6</accession>
<dbReference type="InterPro" id="IPR036509">
    <property type="entry name" value="Met_Sox_Rdtase_MsrA_sf"/>
</dbReference>
<protein>
    <recommendedName>
        <fullName evidence="4">Peptide methionine sulfoxide reductase MsrA</fullName>
        <shortName evidence="4">Protein-methionine-S-oxide reductase</shortName>
        <ecNumber evidence="4">1.8.4.11</ecNumber>
    </recommendedName>
    <alternativeName>
        <fullName evidence="4">Peptide-methionine (S)-S-oxide reductase</fullName>
        <shortName evidence="4">Peptide Met(O) reductase</shortName>
    </alternativeName>
</protein>
<feature type="domain" description="Peptide methionine sulphoxide reductase MsrA" evidence="5">
    <location>
        <begin position="65"/>
        <end position="216"/>
    </location>
</feature>
<evidence type="ECO:0000313" key="6">
    <source>
        <dbReference type="EMBL" id="KAB1069480.1"/>
    </source>
</evidence>
<name>A0A6N6MHS6_9HYPH</name>
<dbReference type="GO" id="GO:0008113">
    <property type="term" value="F:peptide-methionine (S)-S-oxide reductase activity"/>
    <property type="evidence" value="ECO:0007669"/>
    <property type="project" value="UniProtKB-UniRule"/>
</dbReference>